<name>A0AAF0R692_SOLVR</name>
<evidence type="ECO:0000313" key="1">
    <source>
        <dbReference type="EMBL" id="WMV37197.1"/>
    </source>
</evidence>
<evidence type="ECO:0000313" key="2">
    <source>
        <dbReference type="Proteomes" id="UP001234989"/>
    </source>
</evidence>
<dbReference type="Proteomes" id="UP001234989">
    <property type="component" value="Chromosome 7"/>
</dbReference>
<reference evidence="1" key="1">
    <citation type="submission" date="2023-08" db="EMBL/GenBank/DDBJ databases">
        <title>A de novo genome assembly of Solanum verrucosum Schlechtendal, a Mexican diploid species geographically isolated from the other diploid A-genome species in potato relatives.</title>
        <authorList>
            <person name="Hosaka K."/>
        </authorList>
    </citation>
    <scope>NUCLEOTIDE SEQUENCE</scope>
    <source>
        <tissue evidence="1">Young leaves</tissue>
    </source>
</reference>
<organism evidence="1 2">
    <name type="scientific">Solanum verrucosum</name>
    <dbReference type="NCBI Taxonomy" id="315347"/>
    <lineage>
        <taxon>Eukaryota</taxon>
        <taxon>Viridiplantae</taxon>
        <taxon>Streptophyta</taxon>
        <taxon>Embryophyta</taxon>
        <taxon>Tracheophyta</taxon>
        <taxon>Spermatophyta</taxon>
        <taxon>Magnoliopsida</taxon>
        <taxon>eudicotyledons</taxon>
        <taxon>Gunneridae</taxon>
        <taxon>Pentapetalae</taxon>
        <taxon>asterids</taxon>
        <taxon>lamiids</taxon>
        <taxon>Solanales</taxon>
        <taxon>Solanaceae</taxon>
        <taxon>Solanoideae</taxon>
        <taxon>Solaneae</taxon>
        <taxon>Solanum</taxon>
    </lineage>
</organism>
<sequence>MLLSTRKEDAKIPTLATQLIVGNLNSVDYDMRVDQDLQSDQRDKDLANKLTYNKNDKPRHIEFEEASVELCSLPESFEWRSFNEVTDYVKKVEGVRPDGQAKALAKWPRFQATFKVLIPEVQGGQRLQSRQFILPCLPLQVENVEEVGQEKMVQAETTCIPPIDLVLALQIMSFLKGLVGPKVLPSV</sequence>
<dbReference type="EMBL" id="CP133618">
    <property type="protein sequence ID" value="WMV37197.1"/>
    <property type="molecule type" value="Genomic_DNA"/>
</dbReference>
<protein>
    <submittedName>
        <fullName evidence="1">Uncharacterized protein</fullName>
    </submittedName>
</protein>
<gene>
    <name evidence="1" type="ORF">MTR67_030582</name>
</gene>
<accession>A0AAF0R692</accession>
<dbReference type="AlphaFoldDB" id="A0AAF0R692"/>
<proteinExistence type="predicted"/>
<keyword evidence="2" id="KW-1185">Reference proteome</keyword>